<reference evidence="3" key="1">
    <citation type="submission" date="2023-03" db="EMBL/GenBank/DDBJ databases">
        <title>Massive genome expansion in bonnet fungi (Mycena s.s.) driven by repeated elements and novel gene families across ecological guilds.</title>
        <authorList>
            <consortium name="Lawrence Berkeley National Laboratory"/>
            <person name="Harder C.B."/>
            <person name="Miyauchi S."/>
            <person name="Viragh M."/>
            <person name="Kuo A."/>
            <person name="Thoen E."/>
            <person name="Andreopoulos B."/>
            <person name="Lu D."/>
            <person name="Skrede I."/>
            <person name="Drula E."/>
            <person name="Henrissat B."/>
            <person name="Morin E."/>
            <person name="Kohler A."/>
            <person name="Barry K."/>
            <person name="LaButti K."/>
            <person name="Morin E."/>
            <person name="Salamov A."/>
            <person name="Lipzen A."/>
            <person name="Mereny Z."/>
            <person name="Hegedus B."/>
            <person name="Baldrian P."/>
            <person name="Stursova M."/>
            <person name="Weitz H."/>
            <person name="Taylor A."/>
            <person name="Grigoriev I.V."/>
            <person name="Nagy L.G."/>
            <person name="Martin F."/>
            <person name="Kauserud H."/>
        </authorList>
    </citation>
    <scope>NUCLEOTIDE SEQUENCE</scope>
    <source>
        <strain evidence="3">CBHHK200</strain>
    </source>
</reference>
<gene>
    <name evidence="3" type="ORF">C8F04DRAFT_969594</name>
</gene>
<dbReference type="Proteomes" id="UP001218188">
    <property type="component" value="Unassembled WGS sequence"/>
</dbReference>
<feature type="region of interest" description="Disordered" evidence="1">
    <location>
        <begin position="1018"/>
        <end position="1079"/>
    </location>
</feature>
<proteinExistence type="predicted"/>
<feature type="compositionally biased region" description="Basic and acidic residues" evidence="1">
    <location>
        <begin position="1022"/>
        <end position="1032"/>
    </location>
</feature>
<evidence type="ECO:0000256" key="1">
    <source>
        <dbReference type="SAM" id="MobiDB-lite"/>
    </source>
</evidence>
<dbReference type="Pfam" id="PF18758">
    <property type="entry name" value="KDZ"/>
    <property type="match status" value="1"/>
</dbReference>
<feature type="region of interest" description="Disordered" evidence="1">
    <location>
        <begin position="817"/>
        <end position="839"/>
    </location>
</feature>
<dbReference type="InterPro" id="IPR041457">
    <property type="entry name" value="CxC2_KDZ-assoc"/>
</dbReference>
<keyword evidence="4" id="KW-1185">Reference proteome</keyword>
<name>A0AAD6WSR3_9AGAR</name>
<feature type="compositionally biased region" description="Low complexity" evidence="1">
    <location>
        <begin position="819"/>
        <end position="839"/>
    </location>
</feature>
<protein>
    <recommendedName>
        <fullName evidence="2">CxC2-like cysteine cluster KDZ transposase-associated domain-containing protein</fullName>
    </recommendedName>
</protein>
<organism evidence="3 4">
    <name type="scientific">Mycena alexandri</name>
    <dbReference type="NCBI Taxonomy" id="1745969"/>
    <lineage>
        <taxon>Eukaryota</taxon>
        <taxon>Fungi</taxon>
        <taxon>Dikarya</taxon>
        <taxon>Basidiomycota</taxon>
        <taxon>Agaricomycotina</taxon>
        <taxon>Agaricomycetes</taxon>
        <taxon>Agaricomycetidae</taxon>
        <taxon>Agaricales</taxon>
        <taxon>Marasmiineae</taxon>
        <taxon>Mycenaceae</taxon>
        <taxon>Mycena</taxon>
    </lineage>
</organism>
<feature type="compositionally biased region" description="Acidic residues" evidence="1">
    <location>
        <begin position="1033"/>
        <end position="1079"/>
    </location>
</feature>
<dbReference type="EMBL" id="JARJCM010000178">
    <property type="protein sequence ID" value="KAJ7023947.1"/>
    <property type="molecule type" value="Genomic_DNA"/>
</dbReference>
<evidence type="ECO:0000313" key="3">
    <source>
        <dbReference type="EMBL" id="KAJ7023947.1"/>
    </source>
</evidence>
<dbReference type="Pfam" id="PF18803">
    <property type="entry name" value="CxC2"/>
    <property type="match status" value="1"/>
</dbReference>
<evidence type="ECO:0000313" key="4">
    <source>
        <dbReference type="Proteomes" id="UP001218188"/>
    </source>
</evidence>
<dbReference type="InterPro" id="IPR040521">
    <property type="entry name" value="KDZ"/>
</dbReference>
<feature type="domain" description="CxC2-like cysteine cluster KDZ transposase-associated" evidence="2">
    <location>
        <begin position="73"/>
        <end position="182"/>
    </location>
</feature>
<comment type="caution">
    <text evidence="3">The sequence shown here is derived from an EMBL/GenBank/DDBJ whole genome shotgun (WGS) entry which is preliminary data.</text>
</comment>
<evidence type="ECO:0000259" key="2">
    <source>
        <dbReference type="Pfam" id="PF18803"/>
    </source>
</evidence>
<accession>A0AAD6WSR3</accession>
<dbReference type="AlphaFoldDB" id="A0AAD6WSR3"/>
<sequence>MGSPCPCGRTKAFVDEEGNAIEGEPFVCEVQCHNCVQYAASCKACFIDAHKTNPFHWAEVWDHDLGFFRRHNLSALGHHLQLGHNGKPCENPLANVAFEVTAETGVHALRIHFCGDWPADSTDEVGDKVAQLLNARLFPCTFTQTASAITFNALKQFQLHHLESKVAAFDYCGSLRRLSDNAFTESVPNMYENFIRCSHFWGLLTTQIELGQAHRIDDVLLQRPVGHSRVECPSCPEPGFNMDPNMGPLPDNLKHLRQERMTLDGNFHCTKSTKNTDPGDRSLYNGTGFFPTDEELNEHLTEVAKDPPPKEVSNCNYLKAVNNQDKKKFTNKELSGIINLQCSHVFIKSSVDLQYGERYANVDLALARGIRQKLAAGHRGDFTFAFQDNDIDRVGSYDAACQYSVNVVKRFKKSFPDIAHIMEKMRWAVPALHIQGHQEDCMYKFATCYMLATGHFHGESAEYYWPELNQIGTQVTQMGGGRRQDVIALNHNDWNYKKTAKAFTLLLADLIKSDSTFRRHQKHFLGLCATYAEPILREGWLDMPRTPEKTDNPKFTKSVYRHTNSKVPSQLAIYERMLADEEKIPNSVVRKNKVAAFLYAGILIQEDQYASKLAIRKSKHFSQALKKELDALREQLEKSIVQWRKTQKALTPEIERHLNAQTACLVEKELLGLPSELTDQERADLGVLHMVTPEVELRRGAIYDALAAVKLVTKSLQSLRDRKKKNDSGVYKNTISQKQINDTERRRDLHIARYMAARQALLKLTAASELSTTEADFPPLEVKDTVMKSRTLRRQLGDSATTEGRIHSGAVSVGARRVTAPTAAGSSAPTSTSSSSAGTVMVRRQHMVRGTQTAPTRKAAVLPKKKARDEGWLWTKRVGKMDEGELTTWMKEGDQIQWFRAEAEMERWREQVETILADWRTTIRSFAKYKETWTTLATMQDSNDIGRIAYAKQKAAIYARRESEGRRLLGEHKLLGPRYGCIADDHLDLVGFVTANRKLDQEALDAVFAQYRAKQASDLAESEARGTAKTAEDPIDDDEDEWESSDEEGAEGTDDDSDTDEDEDEEYEDVDENEEGDVE</sequence>